<reference evidence="2 3" key="1">
    <citation type="journal article" date="2016" name="Genome Announc.">
        <title>Complete Genome Sequence of Thiostrepton-Producing Streptomyces laurentii ATCC 31255.</title>
        <authorList>
            <person name="Doi K."/>
            <person name="Fujino Y."/>
            <person name="Nagayoshi Y."/>
            <person name="Ohshima T."/>
            <person name="Ogata S."/>
        </authorList>
    </citation>
    <scope>NUCLEOTIDE SEQUENCE [LARGE SCALE GENOMIC DNA]</scope>
    <source>
        <strain evidence="2 3">ATCC 31255</strain>
    </source>
</reference>
<dbReference type="AlphaFoldDB" id="A0A160NWW8"/>
<evidence type="ECO:0000256" key="1">
    <source>
        <dbReference type="SAM" id="MobiDB-lite"/>
    </source>
</evidence>
<organism evidence="2 3">
    <name type="scientific">Streptomyces laurentii</name>
    <dbReference type="NCBI Taxonomy" id="39478"/>
    <lineage>
        <taxon>Bacteria</taxon>
        <taxon>Bacillati</taxon>
        <taxon>Actinomycetota</taxon>
        <taxon>Actinomycetes</taxon>
        <taxon>Kitasatosporales</taxon>
        <taxon>Streptomycetaceae</taxon>
        <taxon>Streptomyces</taxon>
    </lineage>
</organism>
<dbReference type="EMBL" id="AP017424">
    <property type="protein sequence ID" value="BAU83239.1"/>
    <property type="molecule type" value="Genomic_DNA"/>
</dbReference>
<accession>A0A160NWW8</accession>
<evidence type="ECO:0000313" key="2">
    <source>
        <dbReference type="EMBL" id="BAU83239.1"/>
    </source>
</evidence>
<sequence length="80" mass="8172">MTDVAAPEGAAEGSEPEVPAGSAGSAGSCMWGARALGAVLRFMGTPQSLRSAPPDAKGTSGYDFPVTSITWRDVWILGFV</sequence>
<protein>
    <submittedName>
        <fullName evidence="2">Uncharacterized protein</fullName>
    </submittedName>
</protein>
<feature type="compositionally biased region" description="Low complexity" evidence="1">
    <location>
        <begin position="1"/>
        <end position="21"/>
    </location>
</feature>
<feature type="region of interest" description="Disordered" evidence="1">
    <location>
        <begin position="1"/>
        <end position="26"/>
    </location>
</feature>
<dbReference type="Proteomes" id="UP000217676">
    <property type="component" value="Chromosome"/>
</dbReference>
<keyword evidence="3" id="KW-1185">Reference proteome</keyword>
<proteinExistence type="predicted"/>
<name>A0A160NWW8_STRLU</name>
<gene>
    <name evidence="2" type="ORF">SLA_2311</name>
</gene>
<dbReference type="KEGG" id="slau:SLA_2311"/>
<evidence type="ECO:0000313" key="3">
    <source>
        <dbReference type="Proteomes" id="UP000217676"/>
    </source>
</evidence>